<reference evidence="5 6" key="2">
    <citation type="journal article" date="2018" name="New Phytol.">
        <title>High intraspecific genome diversity in the model arbuscular mycorrhizal symbiont Rhizophagus irregularis.</title>
        <authorList>
            <person name="Chen E.C.H."/>
            <person name="Morin E."/>
            <person name="Beaudet D."/>
            <person name="Noel J."/>
            <person name="Yildirir G."/>
            <person name="Ndikumana S."/>
            <person name="Charron P."/>
            <person name="St-Onge C."/>
            <person name="Giorgi J."/>
            <person name="Kruger M."/>
            <person name="Marton T."/>
            <person name="Ropars J."/>
            <person name="Grigoriev I.V."/>
            <person name="Hainaut M."/>
            <person name="Henrissat B."/>
            <person name="Roux C."/>
            <person name="Martin F."/>
            <person name="Corradi N."/>
        </authorList>
    </citation>
    <scope>NUCLEOTIDE SEQUENCE [LARGE SCALE GENOMIC DNA]</scope>
    <source>
        <strain evidence="5 6">DAOM 197198</strain>
    </source>
</reference>
<dbReference type="Proteomes" id="UP000018888">
    <property type="component" value="Unassembled WGS sequence"/>
</dbReference>
<gene>
    <name evidence="5" type="ORF">GLOIN_2v1648395</name>
</gene>
<feature type="compositionally biased region" description="Basic residues" evidence="3">
    <location>
        <begin position="428"/>
        <end position="443"/>
    </location>
</feature>
<dbReference type="SUPFAM" id="SSF54928">
    <property type="entry name" value="RNA-binding domain, RBD"/>
    <property type="match status" value="2"/>
</dbReference>
<dbReference type="PANTHER" id="PTHR48025:SF1">
    <property type="entry name" value="RRM DOMAIN-CONTAINING PROTEIN"/>
    <property type="match status" value="1"/>
</dbReference>
<evidence type="ECO:0000256" key="1">
    <source>
        <dbReference type="ARBA" id="ARBA00022884"/>
    </source>
</evidence>
<feature type="domain" description="RRM" evidence="4">
    <location>
        <begin position="216"/>
        <end position="313"/>
    </location>
</feature>
<evidence type="ECO:0000256" key="2">
    <source>
        <dbReference type="PROSITE-ProRule" id="PRU00176"/>
    </source>
</evidence>
<dbReference type="Gene3D" id="3.30.70.330">
    <property type="match status" value="2"/>
</dbReference>
<dbReference type="PROSITE" id="PS50102">
    <property type="entry name" value="RRM"/>
    <property type="match status" value="2"/>
</dbReference>
<feature type="domain" description="RRM" evidence="4">
    <location>
        <begin position="321"/>
        <end position="398"/>
    </location>
</feature>
<dbReference type="InterPro" id="IPR035979">
    <property type="entry name" value="RBD_domain_sf"/>
</dbReference>
<dbReference type="VEuPathDB" id="FungiDB:RhiirFUN_018853"/>
<evidence type="ECO:0000259" key="4">
    <source>
        <dbReference type="PROSITE" id="PS50102"/>
    </source>
</evidence>
<evidence type="ECO:0000313" key="5">
    <source>
        <dbReference type="EMBL" id="POG67351.1"/>
    </source>
</evidence>
<feature type="compositionally biased region" description="Basic and acidic residues" evidence="3">
    <location>
        <begin position="155"/>
        <end position="165"/>
    </location>
</feature>
<comment type="caution">
    <text evidence="5">The sequence shown here is derived from an EMBL/GenBank/DDBJ whole genome shotgun (WGS) entry which is preliminary data.</text>
</comment>
<proteinExistence type="predicted"/>
<evidence type="ECO:0000256" key="3">
    <source>
        <dbReference type="SAM" id="MobiDB-lite"/>
    </source>
</evidence>
<evidence type="ECO:0000313" key="6">
    <source>
        <dbReference type="Proteomes" id="UP000018888"/>
    </source>
</evidence>
<dbReference type="EMBL" id="AUPC02000172">
    <property type="protein sequence ID" value="POG67351.1"/>
    <property type="molecule type" value="Genomic_DNA"/>
</dbReference>
<feature type="region of interest" description="Disordered" evidence="3">
    <location>
        <begin position="133"/>
        <end position="165"/>
    </location>
</feature>
<dbReference type="InterPro" id="IPR012677">
    <property type="entry name" value="Nucleotide-bd_a/b_plait_sf"/>
</dbReference>
<dbReference type="PANTHER" id="PTHR48025">
    <property type="entry name" value="OS02G0815200 PROTEIN"/>
    <property type="match status" value="1"/>
</dbReference>
<dbReference type="CDD" id="cd12395">
    <property type="entry name" value="RRM2_RBM34"/>
    <property type="match status" value="1"/>
</dbReference>
<keyword evidence="1 2" id="KW-0694">RNA-binding</keyword>
<reference evidence="5 6" key="1">
    <citation type="journal article" date="2013" name="Proc. Natl. Acad. Sci. U.S.A.">
        <title>Genome of an arbuscular mycorrhizal fungus provides insight into the oldest plant symbiosis.</title>
        <authorList>
            <person name="Tisserant E."/>
            <person name="Malbreil M."/>
            <person name="Kuo A."/>
            <person name="Kohler A."/>
            <person name="Symeonidi A."/>
            <person name="Balestrini R."/>
            <person name="Charron P."/>
            <person name="Duensing N."/>
            <person name="Frei Dit Frey N."/>
            <person name="Gianinazzi-Pearson V."/>
            <person name="Gilbert L.B."/>
            <person name="Handa Y."/>
            <person name="Herr J.R."/>
            <person name="Hijri M."/>
            <person name="Koul R."/>
            <person name="Kawaguchi M."/>
            <person name="Krajinski F."/>
            <person name="Lammers P.J."/>
            <person name="Masclaux F.G."/>
            <person name="Murat C."/>
            <person name="Morin E."/>
            <person name="Ndikumana S."/>
            <person name="Pagni M."/>
            <person name="Petitpierre D."/>
            <person name="Requena N."/>
            <person name="Rosikiewicz P."/>
            <person name="Riley R."/>
            <person name="Saito K."/>
            <person name="San Clemente H."/>
            <person name="Shapiro H."/>
            <person name="van Tuinen D."/>
            <person name="Becard G."/>
            <person name="Bonfante P."/>
            <person name="Paszkowski U."/>
            <person name="Shachar-Hill Y.Y."/>
            <person name="Tuskan G.A."/>
            <person name="Young P.W."/>
            <person name="Sanders I.R."/>
            <person name="Henrissat B."/>
            <person name="Rensing S.A."/>
            <person name="Grigoriev I.V."/>
            <person name="Corradi N."/>
            <person name="Roux C."/>
            <person name="Martin F."/>
        </authorList>
    </citation>
    <scope>NUCLEOTIDE SEQUENCE [LARGE SCALE GENOMIC DNA]</scope>
    <source>
        <strain evidence="5 6">DAOM 197198</strain>
    </source>
</reference>
<name>A0A2P4PPN6_RHIID</name>
<dbReference type="Pfam" id="PF00076">
    <property type="entry name" value="RRM_1"/>
    <property type="match status" value="1"/>
</dbReference>
<keyword evidence="6" id="KW-1185">Reference proteome</keyword>
<dbReference type="AlphaFoldDB" id="A0A2P4PPN6"/>
<accession>A0A2P4PPN6</accession>
<feature type="region of interest" description="Disordered" evidence="3">
    <location>
        <begin position="428"/>
        <end position="460"/>
    </location>
</feature>
<organism evidence="5 6">
    <name type="scientific">Rhizophagus irregularis (strain DAOM 181602 / DAOM 197198 / MUCL 43194)</name>
    <name type="common">Arbuscular mycorrhizal fungus</name>
    <name type="synonym">Glomus intraradices</name>
    <dbReference type="NCBI Taxonomy" id="747089"/>
    <lineage>
        <taxon>Eukaryota</taxon>
        <taxon>Fungi</taxon>
        <taxon>Fungi incertae sedis</taxon>
        <taxon>Mucoromycota</taxon>
        <taxon>Glomeromycotina</taxon>
        <taxon>Glomeromycetes</taxon>
        <taxon>Glomerales</taxon>
        <taxon>Glomeraceae</taxon>
        <taxon>Rhizophagus</taxon>
    </lineage>
</organism>
<feature type="compositionally biased region" description="Basic residues" evidence="3">
    <location>
        <begin position="137"/>
        <end position="154"/>
    </location>
</feature>
<dbReference type="VEuPathDB" id="FungiDB:RhiirFUN_018854"/>
<dbReference type="GO" id="GO:0003729">
    <property type="term" value="F:mRNA binding"/>
    <property type="evidence" value="ECO:0007669"/>
    <property type="project" value="TreeGrafter"/>
</dbReference>
<dbReference type="SMART" id="SM00360">
    <property type="entry name" value="RRM"/>
    <property type="match status" value="2"/>
</dbReference>
<dbReference type="InterPro" id="IPR050502">
    <property type="entry name" value="Euk_RNA-bind_prot"/>
</dbReference>
<dbReference type="InterPro" id="IPR034221">
    <property type="entry name" value="RBM34_RRM2"/>
</dbReference>
<dbReference type="InterPro" id="IPR000504">
    <property type="entry name" value="RRM_dom"/>
</dbReference>
<sequence>MSDYTPGSLQHYILGSKSSELNSDLDALFKNSAGPAQISKEVSINFIENKVKSLSFENVEPVSRKKSHSWKNANHGCRLEDVNNVYEEASHNKKLEFKNKPIEENYEIKVMKKEMKTSYEKVSSEINEENNLNCEKHLKRKRPARDSKSHKRTKVTKDITSDESNSDKKICKKNIILDETKISTKDSKTMNIVDNGQHKNELSSVINKDDPERLQRTIFVGNLPVSVIQKVNHKKLKTIFSQFGKIESVRFRSIAFSELLPRKLAFIKGKFHPERDVLNAYIVYKEKSSVQQAIAMNSQVFFGKHLRVDSVANPQNHDRKRTVFIGSLAFDAQEEELWSYFESCGEIENVRIVRDSKTNVGKGFAYVQFKERVSVELALKLNDTKLGTRKIRVMRCEKGNHVNSKSKIGKAKFGKELMEGVRVNSKYKHKKGKSIQKHNRLVKKTFEDTRTKKARSRTQA</sequence>
<protein>
    <recommendedName>
        <fullName evidence="4">RRM domain-containing protein</fullName>
    </recommendedName>
</protein>